<dbReference type="EMBL" id="KZ678420">
    <property type="protein sequence ID" value="PSR90369.1"/>
    <property type="molecule type" value="Genomic_DNA"/>
</dbReference>
<dbReference type="InParanoid" id="A0A2T3AB75"/>
<evidence type="ECO:0000256" key="2">
    <source>
        <dbReference type="ARBA" id="ARBA00023002"/>
    </source>
</evidence>
<dbReference type="Pfam" id="PF00264">
    <property type="entry name" value="Tyrosinase"/>
    <property type="match status" value="1"/>
</dbReference>
<accession>A0A2T3AB75</accession>
<sequence length="366" mass="40201">MLELYITAADGNLAKYLAVENVTQTCSLSNVAVRKDYTSLTTAEKLDYISAVNCMFASPSLTPSAEAPGVRSRYEDFVATHVNQTDYIHLTGNFLYWHRMFIWEFEQALRNECGYSGYLPYWNYPKTAEDLLGSPIFDGTATSQSGNGNYLAHNSTPGLPSGLLNIPAGSGGGCIETGPYAGLVANISAVAPVDTYENITIGDFLSYEPRCVKRDVSNYIGQNWATDSQVADLLINPDYQSDIGVWQTQLQNTGNATVGFYGLHAYGHMTINGDPSTDFYLSPTEPTFWLHHSMVDRLFSTWQNQDIEARMFQISGTRTMANDPPSANATIEDLIGVGWVSGEYNEGIAIKNYASIMGGPLCYIYA</sequence>
<dbReference type="InterPro" id="IPR050316">
    <property type="entry name" value="Tyrosinase/Hemocyanin"/>
</dbReference>
<organism evidence="4 5">
    <name type="scientific">Coniella lustricola</name>
    <dbReference type="NCBI Taxonomy" id="2025994"/>
    <lineage>
        <taxon>Eukaryota</taxon>
        <taxon>Fungi</taxon>
        <taxon>Dikarya</taxon>
        <taxon>Ascomycota</taxon>
        <taxon>Pezizomycotina</taxon>
        <taxon>Sordariomycetes</taxon>
        <taxon>Sordariomycetidae</taxon>
        <taxon>Diaporthales</taxon>
        <taxon>Schizoparmaceae</taxon>
        <taxon>Coniella</taxon>
    </lineage>
</organism>
<protein>
    <recommendedName>
        <fullName evidence="3">Tyrosinase copper-binding domain-containing protein</fullName>
    </recommendedName>
</protein>
<dbReference type="OrthoDB" id="6132182at2759"/>
<evidence type="ECO:0000313" key="4">
    <source>
        <dbReference type="EMBL" id="PSR90369.1"/>
    </source>
</evidence>
<keyword evidence="5" id="KW-1185">Reference proteome</keyword>
<evidence type="ECO:0000256" key="1">
    <source>
        <dbReference type="ARBA" id="ARBA00022723"/>
    </source>
</evidence>
<dbReference type="Proteomes" id="UP000241462">
    <property type="component" value="Unassembled WGS sequence"/>
</dbReference>
<name>A0A2T3AB75_9PEZI</name>
<dbReference type="PANTHER" id="PTHR11474:SF125">
    <property type="entry name" value="N-ACETYL-6-HYDROXYTRYPTOPHAN OXIDASE IVOB-RELATED"/>
    <property type="match status" value="1"/>
</dbReference>
<dbReference type="GO" id="GO:0016491">
    <property type="term" value="F:oxidoreductase activity"/>
    <property type="evidence" value="ECO:0007669"/>
    <property type="project" value="UniProtKB-KW"/>
</dbReference>
<dbReference type="AlphaFoldDB" id="A0A2T3AB75"/>
<dbReference type="GO" id="GO:0046872">
    <property type="term" value="F:metal ion binding"/>
    <property type="evidence" value="ECO:0007669"/>
    <property type="project" value="UniProtKB-KW"/>
</dbReference>
<evidence type="ECO:0000259" key="3">
    <source>
        <dbReference type="Pfam" id="PF00264"/>
    </source>
</evidence>
<keyword evidence="2" id="KW-0560">Oxidoreductase</keyword>
<dbReference type="Gene3D" id="1.10.1280.10">
    <property type="entry name" value="Di-copper center containing domain from catechol oxidase"/>
    <property type="match status" value="1"/>
</dbReference>
<gene>
    <name evidence="4" type="ORF">BD289DRAFT_366202</name>
</gene>
<dbReference type="InterPro" id="IPR008922">
    <property type="entry name" value="Di-copper_centre_dom_sf"/>
</dbReference>
<evidence type="ECO:0000313" key="5">
    <source>
        <dbReference type="Proteomes" id="UP000241462"/>
    </source>
</evidence>
<reference evidence="4 5" key="1">
    <citation type="journal article" date="2018" name="Mycol. Prog.">
        <title>Coniella lustricola, a new species from submerged detritus.</title>
        <authorList>
            <person name="Raudabaugh D.B."/>
            <person name="Iturriaga T."/>
            <person name="Carver A."/>
            <person name="Mondo S."/>
            <person name="Pangilinan J."/>
            <person name="Lipzen A."/>
            <person name="He G."/>
            <person name="Amirebrahimi M."/>
            <person name="Grigoriev I.V."/>
            <person name="Miller A.N."/>
        </authorList>
    </citation>
    <scope>NUCLEOTIDE SEQUENCE [LARGE SCALE GENOMIC DNA]</scope>
    <source>
        <strain evidence="4 5">B22-T-1</strain>
    </source>
</reference>
<dbReference type="SUPFAM" id="SSF48056">
    <property type="entry name" value="Di-copper centre-containing domain"/>
    <property type="match status" value="1"/>
</dbReference>
<keyword evidence="1" id="KW-0479">Metal-binding</keyword>
<dbReference type="PRINTS" id="PR00092">
    <property type="entry name" value="TYROSINASE"/>
</dbReference>
<dbReference type="STRING" id="2025994.A0A2T3AB75"/>
<dbReference type="PANTHER" id="PTHR11474">
    <property type="entry name" value="TYROSINASE FAMILY MEMBER"/>
    <property type="match status" value="1"/>
</dbReference>
<feature type="domain" description="Tyrosinase copper-binding" evidence="3">
    <location>
        <begin position="71"/>
        <end position="305"/>
    </location>
</feature>
<proteinExistence type="predicted"/>
<dbReference type="InterPro" id="IPR002227">
    <property type="entry name" value="Tyrosinase_Cu-bd"/>
</dbReference>